<gene>
    <name evidence="5" type="ORF">Asera_59760</name>
</gene>
<feature type="domain" description="HTH araC/xylS-type" evidence="4">
    <location>
        <begin position="26"/>
        <end position="125"/>
    </location>
</feature>
<dbReference type="OrthoDB" id="161473at2"/>
<evidence type="ECO:0000256" key="3">
    <source>
        <dbReference type="ARBA" id="ARBA00023163"/>
    </source>
</evidence>
<evidence type="ECO:0000313" key="6">
    <source>
        <dbReference type="Proteomes" id="UP000680750"/>
    </source>
</evidence>
<organism evidence="5 6">
    <name type="scientific">Actinocatenispora sera</name>
    <dbReference type="NCBI Taxonomy" id="390989"/>
    <lineage>
        <taxon>Bacteria</taxon>
        <taxon>Bacillati</taxon>
        <taxon>Actinomycetota</taxon>
        <taxon>Actinomycetes</taxon>
        <taxon>Micromonosporales</taxon>
        <taxon>Micromonosporaceae</taxon>
        <taxon>Actinocatenispora</taxon>
    </lineage>
</organism>
<dbReference type="SUPFAM" id="SSF46689">
    <property type="entry name" value="Homeodomain-like"/>
    <property type="match status" value="1"/>
</dbReference>
<reference evidence="5" key="1">
    <citation type="submission" date="2020-08" db="EMBL/GenBank/DDBJ databases">
        <title>Whole genome shotgun sequence of Actinocatenispora sera NBRC 101916.</title>
        <authorList>
            <person name="Komaki H."/>
            <person name="Tamura T."/>
        </authorList>
    </citation>
    <scope>NUCLEOTIDE SEQUENCE</scope>
    <source>
        <strain evidence="5">NBRC 101916</strain>
    </source>
</reference>
<dbReference type="Proteomes" id="UP000680750">
    <property type="component" value="Chromosome"/>
</dbReference>
<dbReference type="GO" id="GO:0043565">
    <property type="term" value="F:sequence-specific DNA binding"/>
    <property type="evidence" value="ECO:0007669"/>
    <property type="project" value="InterPro"/>
</dbReference>
<keyword evidence="3" id="KW-0804">Transcription</keyword>
<dbReference type="InterPro" id="IPR009057">
    <property type="entry name" value="Homeodomain-like_sf"/>
</dbReference>
<keyword evidence="2" id="KW-0238">DNA-binding</keyword>
<dbReference type="GO" id="GO:0003700">
    <property type="term" value="F:DNA-binding transcription factor activity"/>
    <property type="evidence" value="ECO:0007669"/>
    <property type="project" value="InterPro"/>
</dbReference>
<sequence>MRGSIKPRASTTAKMRDVVEQHPFFVRFVELVAAQLDGPPSTVEALARQLHLSTSQLHRLLGAVGGEPPAQFRRRILLERAAYALLGSDRSILDVAVDAGYASHEAFTRAFQRAYTTTPSGWRGKPGDPRIASANNVHFHPPAGLVLPTLERDRPMDLITIMTEQHVGVVAQMLNACRGLDTATLERPITITNADTIDEDLTIHLLAARLVDELGIWNAAVANAPYRPHSCDRASIPELENLLDEHGGLFIRHVRDASAGAALGDTFVDATSGTPYFFTYAGMVAHVLTYGAHRRTLLAGALEAQGVSLQEDPLSWPPLRPDGPTLPD</sequence>
<dbReference type="KEGG" id="aser:Asera_59760"/>
<evidence type="ECO:0000259" key="4">
    <source>
        <dbReference type="PROSITE" id="PS01124"/>
    </source>
</evidence>
<dbReference type="PROSITE" id="PS01124">
    <property type="entry name" value="HTH_ARAC_FAMILY_2"/>
    <property type="match status" value="1"/>
</dbReference>
<keyword evidence="1" id="KW-0805">Transcription regulation</keyword>
<evidence type="ECO:0000256" key="2">
    <source>
        <dbReference type="ARBA" id="ARBA00023125"/>
    </source>
</evidence>
<protein>
    <submittedName>
        <fullName evidence="5">AraC family transcriptional regulator</fullName>
    </submittedName>
</protein>
<dbReference type="InterPro" id="IPR018060">
    <property type="entry name" value="HTH_AraC"/>
</dbReference>
<dbReference type="Pfam" id="PF12833">
    <property type="entry name" value="HTH_18"/>
    <property type="match status" value="1"/>
</dbReference>
<dbReference type="Gene3D" id="1.10.10.60">
    <property type="entry name" value="Homeodomain-like"/>
    <property type="match status" value="2"/>
</dbReference>
<name>A0A810LD24_9ACTN</name>
<dbReference type="SMART" id="SM00342">
    <property type="entry name" value="HTH_ARAC"/>
    <property type="match status" value="1"/>
</dbReference>
<keyword evidence="6" id="KW-1185">Reference proteome</keyword>
<dbReference type="EMBL" id="AP023354">
    <property type="protein sequence ID" value="BCJ31868.1"/>
    <property type="molecule type" value="Genomic_DNA"/>
</dbReference>
<proteinExistence type="predicted"/>
<accession>A0A810LD24</accession>
<evidence type="ECO:0000313" key="5">
    <source>
        <dbReference type="EMBL" id="BCJ31868.1"/>
    </source>
</evidence>
<dbReference type="AlphaFoldDB" id="A0A810LD24"/>
<dbReference type="PANTHER" id="PTHR46796">
    <property type="entry name" value="HTH-TYPE TRANSCRIPTIONAL ACTIVATOR RHAS-RELATED"/>
    <property type="match status" value="1"/>
</dbReference>
<evidence type="ECO:0000256" key="1">
    <source>
        <dbReference type="ARBA" id="ARBA00023015"/>
    </source>
</evidence>
<dbReference type="InterPro" id="IPR050204">
    <property type="entry name" value="AraC_XylS_family_regulators"/>
</dbReference>